<feature type="compositionally biased region" description="Acidic residues" evidence="1">
    <location>
        <begin position="194"/>
        <end position="206"/>
    </location>
</feature>
<sequence length="213" mass="23011">MQDSLDGAAVRKKRKLKLAEEVTRIGPADGNAMDAAGLSLIPLPDMIDSGTIEVEIKEEGVSRTVEKGRRRRAKLDTQASAILVAPPVTSDVGLLTKTHPAPVMDKEQVFMAIGRPLSKNRSCDPISVDNIDVVDDWIVEKSELLSSTGEDSSWMALNQPMASGPLSQYPKDEDAEAFISGLDLEVIQGAGREAEDDDDCKEEDDTHDGTSFS</sequence>
<keyword evidence="3" id="KW-1185">Reference proteome</keyword>
<proteinExistence type="predicted"/>
<gene>
    <name evidence="2" type="ORF">J5N97_006159</name>
</gene>
<dbReference type="EMBL" id="JAGGNH010000001">
    <property type="protein sequence ID" value="KAJ0987803.1"/>
    <property type="molecule type" value="Genomic_DNA"/>
</dbReference>
<organism evidence="2 3">
    <name type="scientific">Dioscorea zingiberensis</name>
    <dbReference type="NCBI Taxonomy" id="325984"/>
    <lineage>
        <taxon>Eukaryota</taxon>
        <taxon>Viridiplantae</taxon>
        <taxon>Streptophyta</taxon>
        <taxon>Embryophyta</taxon>
        <taxon>Tracheophyta</taxon>
        <taxon>Spermatophyta</taxon>
        <taxon>Magnoliopsida</taxon>
        <taxon>Liliopsida</taxon>
        <taxon>Dioscoreales</taxon>
        <taxon>Dioscoreaceae</taxon>
        <taxon>Dioscorea</taxon>
    </lineage>
</organism>
<reference evidence="2" key="1">
    <citation type="submission" date="2021-03" db="EMBL/GenBank/DDBJ databases">
        <authorList>
            <person name="Li Z."/>
            <person name="Yang C."/>
        </authorList>
    </citation>
    <scope>NUCLEOTIDE SEQUENCE</scope>
    <source>
        <strain evidence="2">Dzin_1.0</strain>
        <tissue evidence="2">Leaf</tissue>
    </source>
</reference>
<accession>A0A9D5DBE9</accession>
<evidence type="ECO:0000313" key="2">
    <source>
        <dbReference type="EMBL" id="KAJ0987803.1"/>
    </source>
</evidence>
<comment type="caution">
    <text evidence="2">The sequence shown here is derived from an EMBL/GenBank/DDBJ whole genome shotgun (WGS) entry which is preliminary data.</text>
</comment>
<evidence type="ECO:0000256" key="1">
    <source>
        <dbReference type="SAM" id="MobiDB-lite"/>
    </source>
</evidence>
<name>A0A9D5DBE9_9LILI</name>
<evidence type="ECO:0000313" key="3">
    <source>
        <dbReference type="Proteomes" id="UP001085076"/>
    </source>
</evidence>
<dbReference type="AlphaFoldDB" id="A0A9D5DBE9"/>
<feature type="region of interest" description="Disordered" evidence="1">
    <location>
        <begin position="180"/>
        <end position="213"/>
    </location>
</feature>
<reference evidence="2" key="2">
    <citation type="journal article" date="2022" name="Hortic Res">
        <title>The genome of Dioscorea zingiberensis sheds light on the biosynthesis, origin and evolution of the medicinally important diosgenin saponins.</title>
        <authorList>
            <person name="Li Y."/>
            <person name="Tan C."/>
            <person name="Li Z."/>
            <person name="Guo J."/>
            <person name="Li S."/>
            <person name="Chen X."/>
            <person name="Wang C."/>
            <person name="Dai X."/>
            <person name="Yang H."/>
            <person name="Song W."/>
            <person name="Hou L."/>
            <person name="Xu J."/>
            <person name="Tong Z."/>
            <person name="Xu A."/>
            <person name="Yuan X."/>
            <person name="Wang W."/>
            <person name="Yang Q."/>
            <person name="Chen L."/>
            <person name="Sun Z."/>
            <person name="Wang K."/>
            <person name="Pan B."/>
            <person name="Chen J."/>
            <person name="Bao Y."/>
            <person name="Liu F."/>
            <person name="Qi X."/>
            <person name="Gang D.R."/>
            <person name="Wen J."/>
            <person name="Li J."/>
        </authorList>
    </citation>
    <scope>NUCLEOTIDE SEQUENCE</scope>
    <source>
        <strain evidence="2">Dzin_1.0</strain>
    </source>
</reference>
<dbReference type="Proteomes" id="UP001085076">
    <property type="component" value="Miscellaneous, Linkage group lg01"/>
</dbReference>
<protein>
    <submittedName>
        <fullName evidence="2">Uncharacterized protein</fullName>
    </submittedName>
</protein>